<sequence length="246" mass="26368">MVNLEGKTAVVTGAARGLGKGIALKLADLNAHVVVSDLQKDEAENTVEIIRQNGGEANSYLCNVANAEQAVGLIEYTISTHNQIDILVNNAGINRDGMLHKMDDEQWQQVLDVNLTGVFNTMKPASQHMRERERGRIINISSASWLGNIGQANYSAAKAGVVGLTKTASRELAKKNITVNAICPGFIDTDMTRSMPEKAWETMVEKVPMGKPGDPEDVANCIAFLSSNQAGYITGEVINVGGGMVL</sequence>
<evidence type="ECO:0000313" key="5">
    <source>
        <dbReference type="EMBL" id="SDI68257.1"/>
    </source>
</evidence>
<proteinExistence type="inferred from homology"/>
<dbReference type="AlphaFoldDB" id="A0A1G8MK42"/>
<keyword evidence="6" id="KW-1185">Reference proteome</keyword>
<dbReference type="Proteomes" id="UP000198853">
    <property type="component" value="Unassembled WGS sequence"/>
</dbReference>
<dbReference type="NCBIfam" id="NF004198">
    <property type="entry name" value="PRK05653.1-3"/>
    <property type="match status" value="1"/>
</dbReference>
<evidence type="ECO:0000256" key="2">
    <source>
        <dbReference type="ARBA" id="ARBA00022857"/>
    </source>
</evidence>
<dbReference type="CDD" id="cd05333">
    <property type="entry name" value="BKR_SDR_c"/>
    <property type="match status" value="1"/>
</dbReference>
<dbReference type="EMBL" id="FNEN01000004">
    <property type="protein sequence ID" value="SDI68257.1"/>
    <property type="molecule type" value="Genomic_DNA"/>
</dbReference>
<dbReference type="PROSITE" id="PS00061">
    <property type="entry name" value="ADH_SHORT"/>
    <property type="match status" value="1"/>
</dbReference>
<dbReference type="InterPro" id="IPR002347">
    <property type="entry name" value="SDR_fam"/>
</dbReference>
<reference evidence="5 6" key="1">
    <citation type="submission" date="2016-10" db="EMBL/GenBank/DDBJ databases">
        <authorList>
            <person name="de Groot N.N."/>
        </authorList>
    </citation>
    <scope>NUCLEOTIDE SEQUENCE [LARGE SCALE GENOMIC DNA]</scope>
    <source>
        <strain evidence="5 6">DSM 21771</strain>
    </source>
</reference>
<comment type="similarity">
    <text evidence="1">Belongs to the short-chain dehydrogenases/reductases (SDR) family.</text>
</comment>
<dbReference type="Pfam" id="PF13561">
    <property type="entry name" value="adh_short_C2"/>
    <property type="match status" value="1"/>
</dbReference>
<organism evidence="5 6">
    <name type="scientific">Natribacillus halophilus</name>
    <dbReference type="NCBI Taxonomy" id="549003"/>
    <lineage>
        <taxon>Bacteria</taxon>
        <taxon>Bacillati</taxon>
        <taxon>Bacillota</taxon>
        <taxon>Bacilli</taxon>
        <taxon>Bacillales</taxon>
        <taxon>Bacillaceae</taxon>
        <taxon>Natribacillus</taxon>
    </lineage>
</organism>
<dbReference type="NCBIfam" id="NF005559">
    <property type="entry name" value="PRK07231.1"/>
    <property type="match status" value="1"/>
</dbReference>
<dbReference type="Gene3D" id="3.40.50.720">
    <property type="entry name" value="NAD(P)-binding Rossmann-like Domain"/>
    <property type="match status" value="1"/>
</dbReference>
<evidence type="ECO:0000313" key="6">
    <source>
        <dbReference type="Proteomes" id="UP000198853"/>
    </source>
</evidence>
<dbReference type="RefSeq" id="WP_090397422.1">
    <property type="nucleotide sequence ID" value="NZ_FNEN01000004.1"/>
</dbReference>
<accession>A0A1G8MK42</accession>
<dbReference type="PANTHER" id="PTHR42879:SF2">
    <property type="entry name" value="3-OXOACYL-[ACYL-CARRIER-PROTEIN] REDUCTASE FABG"/>
    <property type="match status" value="1"/>
</dbReference>
<dbReference type="PANTHER" id="PTHR42879">
    <property type="entry name" value="3-OXOACYL-(ACYL-CARRIER-PROTEIN) REDUCTASE"/>
    <property type="match status" value="1"/>
</dbReference>
<evidence type="ECO:0000256" key="3">
    <source>
        <dbReference type="ARBA" id="ARBA00023002"/>
    </source>
</evidence>
<dbReference type="InterPro" id="IPR050259">
    <property type="entry name" value="SDR"/>
</dbReference>
<dbReference type="OrthoDB" id="9803333at2"/>
<protein>
    <submittedName>
        <fullName evidence="5">3-oxoacyl-[acyl-carrier-protein] reductase</fullName>
    </submittedName>
</protein>
<keyword evidence="2" id="KW-0521">NADP</keyword>
<dbReference type="FunFam" id="3.40.50.720:FF:000115">
    <property type="entry name" value="3-oxoacyl-[acyl-carrier-protein] reductase FabG"/>
    <property type="match status" value="1"/>
</dbReference>
<dbReference type="PRINTS" id="PR00081">
    <property type="entry name" value="GDHRDH"/>
</dbReference>
<evidence type="ECO:0000259" key="4">
    <source>
        <dbReference type="SMART" id="SM00822"/>
    </source>
</evidence>
<dbReference type="InterPro" id="IPR036291">
    <property type="entry name" value="NAD(P)-bd_dom_sf"/>
</dbReference>
<dbReference type="SUPFAM" id="SSF51735">
    <property type="entry name" value="NAD(P)-binding Rossmann-fold domains"/>
    <property type="match status" value="1"/>
</dbReference>
<feature type="domain" description="Ketoreductase" evidence="4">
    <location>
        <begin position="7"/>
        <end position="185"/>
    </location>
</feature>
<keyword evidence="3" id="KW-0560">Oxidoreductase</keyword>
<dbReference type="NCBIfam" id="NF009466">
    <property type="entry name" value="PRK12826.1-2"/>
    <property type="match status" value="1"/>
</dbReference>
<gene>
    <name evidence="5" type="ORF">SAMN04488123_104205</name>
</gene>
<evidence type="ECO:0000256" key="1">
    <source>
        <dbReference type="ARBA" id="ARBA00006484"/>
    </source>
</evidence>
<dbReference type="InterPro" id="IPR020904">
    <property type="entry name" value="Sc_DH/Rdtase_CS"/>
</dbReference>
<dbReference type="PRINTS" id="PR00080">
    <property type="entry name" value="SDRFAMILY"/>
</dbReference>
<dbReference type="InterPro" id="IPR057326">
    <property type="entry name" value="KR_dom"/>
</dbReference>
<name>A0A1G8MK42_9BACI</name>
<dbReference type="SMART" id="SM00822">
    <property type="entry name" value="PKS_KR"/>
    <property type="match status" value="1"/>
</dbReference>
<dbReference type="GO" id="GO:0032787">
    <property type="term" value="P:monocarboxylic acid metabolic process"/>
    <property type="evidence" value="ECO:0007669"/>
    <property type="project" value="UniProtKB-ARBA"/>
</dbReference>
<dbReference type="GO" id="GO:0016491">
    <property type="term" value="F:oxidoreductase activity"/>
    <property type="evidence" value="ECO:0007669"/>
    <property type="project" value="UniProtKB-KW"/>
</dbReference>